<dbReference type="GO" id="GO:0046872">
    <property type="term" value="F:metal ion binding"/>
    <property type="evidence" value="ECO:0007669"/>
    <property type="project" value="UniProtKB-KW"/>
</dbReference>
<dbReference type="InterPro" id="IPR011009">
    <property type="entry name" value="Kinase-like_dom_sf"/>
</dbReference>
<evidence type="ECO:0000256" key="6">
    <source>
        <dbReference type="ARBA" id="ARBA00022777"/>
    </source>
</evidence>
<keyword evidence="8" id="KW-0460">Magnesium</keyword>
<sequence>MAEPQSPKNFHIASDGYNYLNPPLSTKREKVYRQSINFYFELQQLRGIKQKRESKYFDQCFETERKIGEGSFGEVFRVKSKIDGKHYAVKRTIEPFRNPSDRDLKLREVQKHELIPRHPNLVEFVSAWEENGRLFIQTELCDYSLLACFTLYAFQLSFVPIHAVHHLHQLDILHLDIKPENIFVSNNICKLGDFGLVFDLKCDSYAVAEDGDSKYLAREMLNNPPGKPADIFSLGISILELASDLDLPSRGDGWHILREGQTPEQFMKDISPKLRNLIFLMMEEDPKKRPTAVELFNDPTIQQYLRKRYPANYGVVCIYSSCIYMLTCSPTVSEDMDDVGRRPARREVTPEPSPNSRNFTNNDLFTPDSPRHFHDENCSLLVDSDSPISRFVVCFLVIF</sequence>
<keyword evidence="2 14" id="KW-0723">Serine/threonine-protein kinase</keyword>
<keyword evidence="17" id="KW-1185">Reference proteome</keyword>
<dbReference type="GO" id="GO:0110031">
    <property type="term" value="P:negative regulation of G2/MI transition of meiotic cell cycle"/>
    <property type="evidence" value="ECO:0007669"/>
    <property type="project" value="TreeGrafter"/>
</dbReference>
<reference evidence="18" key="1">
    <citation type="submission" date="2017-02" db="UniProtKB">
        <authorList>
            <consortium name="WormBaseParasite"/>
        </authorList>
    </citation>
    <scope>IDENTIFICATION</scope>
</reference>
<evidence type="ECO:0000256" key="10">
    <source>
        <dbReference type="ARBA" id="ARBA00037982"/>
    </source>
</evidence>
<keyword evidence="4" id="KW-0479">Metal-binding</keyword>
<feature type="compositionally biased region" description="Basic and acidic residues" evidence="15">
    <location>
        <begin position="338"/>
        <end position="349"/>
    </location>
</feature>
<evidence type="ECO:0000256" key="4">
    <source>
        <dbReference type="ARBA" id="ARBA00022723"/>
    </source>
</evidence>
<dbReference type="EC" id="2.7.11.1" evidence="1"/>
<keyword evidence="7 13" id="KW-0067">ATP-binding</keyword>
<dbReference type="GO" id="GO:0005737">
    <property type="term" value="C:cytoplasm"/>
    <property type="evidence" value="ECO:0007669"/>
    <property type="project" value="TreeGrafter"/>
</dbReference>
<evidence type="ECO:0000256" key="14">
    <source>
        <dbReference type="RuleBase" id="RU000304"/>
    </source>
</evidence>
<keyword evidence="3" id="KW-0808">Transferase</keyword>
<evidence type="ECO:0000256" key="11">
    <source>
        <dbReference type="ARBA" id="ARBA00047899"/>
    </source>
</evidence>
<evidence type="ECO:0000256" key="2">
    <source>
        <dbReference type="ARBA" id="ARBA00022527"/>
    </source>
</evidence>
<dbReference type="GO" id="GO:0004674">
    <property type="term" value="F:protein serine/threonine kinase activity"/>
    <property type="evidence" value="ECO:0007669"/>
    <property type="project" value="UniProtKB-KW"/>
</dbReference>
<dbReference type="STRING" id="451379.A0A0N5AKU3"/>
<dbReference type="SMART" id="SM00220">
    <property type="entry name" value="S_TKc"/>
    <property type="match status" value="1"/>
</dbReference>
<dbReference type="PROSITE" id="PS50011">
    <property type="entry name" value="PROTEIN_KINASE_DOM"/>
    <property type="match status" value="1"/>
</dbReference>
<dbReference type="SUPFAM" id="SSF56112">
    <property type="entry name" value="Protein kinase-like (PK-like)"/>
    <property type="match status" value="1"/>
</dbReference>
<proteinExistence type="inferred from homology"/>
<evidence type="ECO:0000256" key="3">
    <source>
        <dbReference type="ARBA" id="ARBA00022679"/>
    </source>
</evidence>
<protein>
    <recommendedName>
        <fullName evidence="1">non-specific serine/threonine protein kinase</fullName>
        <ecNumber evidence="1">2.7.11.1</ecNumber>
    </recommendedName>
</protein>
<evidence type="ECO:0000256" key="12">
    <source>
        <dbReference type="ARBA" id="ARBA00048679"/>
    </source>
</evidence>
<comment type="catalytic activity">
    <reaction evidence="11">
        <text>L-threonyl-[protein] + ATP = O-phospho-L-threonyl-[protein] + ADP + H(+)</text>
        <dbReference type="Rhea" id="RHEA:46608"/>
        <dbReference type="Rhea" id="RHEA-COMP:11060"/>
        <dbReference type="Rhea" id="RHEA-COMP:11605"/>
        <dbReference type="ChEBI" id="CHEBI:15378"/>
        <dbReference type="ChEBI" id="CHEBI:30013"/>
        <dbReference type="ChEBI" id="CHEBI:30616"/>
        <dbReference type="ChEBI" id="CHEBI:61977"/>
        <dbReference type="ChEBI" id="CHEBI:456216"/>
        <dbReference type="EC" id="2.7.11.1"/>
    </reaction>
</comment>
<dbReference type="PANTHER" id="PTHR11042">
    <property type="entry name" value="EUKARYOTIC TRANSLATION INITIATION FACTOR 2-ALPHA KINASE EIF2-ALPHA KINASE -RELATED"/>
    <property type="match status" value="1"/>
</dbReference>
<dbReference type="Pfam" id="PF00069">
    <property type="entry name" value="Pkinase"/>
    <property type="match status" value="1"/>
</dbReference>
<evidence type="ECO:0000313" key="17">
    <source>
        <dbReference type="Proteomes" id="UP000046393"/>
    </source>
</evidence>
<evidence type="ECO:0000256" key="8">
    <source>
        <dbReference type="ARBA" id="ARBA00022842"/>
    </source>
</evidence>
<dbReference type="WBParaSite" id="SMUV_0000512701-mRNA-1">
    <property type="protein sequence ID" value="SMUV_0000512701-mRNA-1"/>
    <property type="gene ID" value="SMUV_0000512701"/>
</dbReference>
<dbReference type="Gene3D" id="1.10.510.10">
    <property type="entry name" value="Transferase(Phosphotransferase) domain 1"/>
    <property type="match status" value="1"/>
</dbReference>
<feature type="region of interest" description="Disordered" evidence="15">
    <location>
        <begin position="335"/>
        <end position="364"/>
    </location>
</feature>
<organism evidence="17 18">
    <name type="scientific">Syphacia muris</name>
    <dbReference type="NCBI Taxonomy" id="451379"/>
    <lineage>
        <taxon>Eukaryota</taxon>
        <taxon>Metazoa</taxon>
        <taxon>Ecdysozoa</taxon>
        <taxon>Nematoda</taxon>
        <taxon>Chromadorea</taxon>
        <taxon>Rhabditida</taxon>
        <taxon>Spirurina</taxon>
        <taxon>Oxyuridomorpha</taxon>
        <taxon>Oxyuroidea</taxon>
        <taxon>Oxyuridae</taxon>
        <taxon>Syphacia</taxon>
    </lineage>
</organism>
<dbReference type="Proteomes" id="UP000046393">
    <property type="component" value="Unplaced"/>
</dbReference>
<dbReference type="PANTHER" id="PTHR11042:SF183">
    <property type="entry name" value="MEMBRANE-ASSOCIATED TYROSINE- AND THREONINE-SPECIFIC CDC2-INHIBITORY KINASE"/>
    <property type="match status" value="1"/>
</dbReference>
<name>A0A0N5AKU3_9BILA</name>
<dbReference type="InterPro" id="IPR008271">
    <property type="entry name" value="Ser/Thr_kinase_AS"/>
</dbReference>
<accession>A0A0N5AKU3</accession>
<evidence type="ECO:0000256" key="5">
    <source>
        <dbReference type="ARBA" id="ARBA00022741"/>
    </source>
</evidence>
<dbReference type="InterPro" id="IPR050339">
    <property type="entry name" value="CC_SR_Kinase"/>
</dbReference>
<evidence type="ECO:0000256" key="15">
    <source>
        <dbReference type="SAM" id="MobiDB-lite"/>
    </source>
</evidence>
<dbReference type="GO" id="GO:0051321">
    <property type="term" value="P:meiotic cell cycle"/>
    <property type="evidence" value="ECO:0007669"/>
    <property type="project" value="TreeGrafter"/>
</dbReference>
<keyword evidence="5 13" id="KW-0547">Nucleotide-binding</keyword>
<feature type="compositionally biased region" description="Polar residues" evidence="15">
    <location>
        <begin position="354"/>
        <end position="364"/>
    </location>
</feature>
<dbReference type="GO" id="GO:0005524">
    <property type="term" value="F:ATP binding"/>
    <property type="evidence" value="ECO:0007669"/>
    <property type="project" value="UniProtKB-UniRule"/>
</dbReference>
<dbReference type="GO" id="GO:0005634">
    <property type="term" value="C:nucleus"/>
    <property type="evidence" value="ECO:0007669"/>
    <property type="project" value="TreeGrafter"/>
</dbReference>
<comment type="similarity">
    <text evidence="10">Belongs to the protein kinase superfamily. Ser/Thr protein kinase family. GCN2 subfamily.</text>
</comment>
<evidence type="ECO:0000256" key="7">
    <source>
        <dbReference type="ARBA" id="ARBA00022840"/>
    </source>
</evidence>
<dbReference type="AlphaFoldDB" id="A0A0N5AKU3"/>
<feature type="domain" description="Protein kinase" evidence="16">
    <location>
        <begin position="61"/>
        <end position="301"/>
    </location>
</feature>
<evidence type="ECO:0000313" key="18">
    <source>
        <dbReference type="WBParaSite" id="SMUV_0000512701-mRNA-1"/>
    </source>
</evidence>
<keyword evidence="9" id="KW-0131">Cell cycle</keyword>
<dbReference type="InterPro" id="IPR000719">
    <property type="entry name" value="Prot_kinase_dom"/>
</dbReference>
<dbReference type="InterPro" id="IPR017441">
    <property type="entry name" value="Protein_kinase_ATP_BS"/>
</dbReference>
<evidence type="ECO:0000256" key="13">
    <source>
        <dbReference type="PROSITE-ProRule" id="PRU10141"/>
    </source>
</evidence>
<evidence type="ECO:0000256" key="1">
    <source>
        <dbReference type="ARBA" id="ARBA00012513"/>
    </source>
</evidence>
<dbReference type="PROSITE" id="PS00108">
    <property type="entry name" value="PROTEIN_KINASE_ST"/>
    <property type="match status" value="1"/>
</dbReference>
<keyword evidence="6" id="KW-0418">Kinase</keyword>
<evidence type="ECO:0000256" key="9">
    <source>
        <dbReference type="ARBA" id="ARBA00023306"/>
    </source>
</evidence>
<feature type="binding site" evidence="13">
    <location>
        <position position="90"/>
    </location>
    <ligand>
        <name>ATP</name>
        <dbReference type="ChEBI" id="CHEBI:30616"/>
    </ligand>
</feature>
<comment type="catalytic activity">
    <reaction evidence="12">
        <text>L-seryl-[protein] + ATP = O-phospho-L-seryl-[protein] + ADP + H(+)</text>
        <dbReference type="Rhea" id="RHEA:17989"/>
        <dbReference type="Rhea" id="RHEA-COMP:9863"/>
        <dbReference type="Rhea" id="RHEA-COMP:11604"/>
        <dbReference type="ChEBI" id="CHEBI:15378"/>
        <dbReference type="ChEBI" id="CHEBI:29999"/>
        <dbReference type="ChEBI" id="CHEBI:30616"/>
        <dbReference type="ChEBI" id="CHEBI:83421"/>
        <dbReference type="ChEBI" id="CHEBI:456216"/>
        <dbReference type="EC" id="2.7.11.1"/>
    </reaction>
</comment>
<dbReference type="Gene3D" id="3.30.200.20">
    <property type="entry name" value="Phosphorylase Kinase, domain 1"/>
    <property type="match status" value="1"/>
</dbReference>
<evidence type="ECO:0000259" key="16">
    <source>
        <dbReference type="PROSITE" id="PS50011"/>
    </source>
</evidence>
<dbReference type="PROSITE" id="PS00107">
    <property type="entry name" value="PROTEIN_KINASE_ATP"/>
    <property type="match status" value="1"/>
</dbReference>